<feature type="region of interest" description="Disordered" evidence="4">
    <location>
        <begin position="325"/>
        <end position="351"/>
    </location>
</feature>
<sequence>MILRSLLLRHGRLALPKPPTPIRSWRRYLASEVEQTYTNPHEDQQFIAGGIDGTKSQAIHSLTTPTTTAASSDNQVKHDWEFFHHQKATTGKLGSAIAPHYKPHELLSNPPRPQDITLELLLASQAHIGHSTSLWNPANAKYIFGVRGQHDPIHIISLDVAAAHLRRACKIVHGVTERGGLVLFVGSREGQAHCVVKAAKMAQGCHLFTKWIPGTITNGQQILGKCRKRVVNHLDEEVPGFEDQLLQKAAVKPDLVVCLNMLENYVLLHECALNNIPTIGLLDTDCNPTWVTYPIPANDDSLRCVQVIAGVLGRAGEEGQAVRRARARRGRMPARQNHELEAPREGEADVRPLEREMALLLAAEAFEEEGVEVKEDEDGEGEEGEHVDSSLLGAEGLDVEEGEGAIPYERDAPIEGGANSGRVEFSPVVEQRGEIRDEGEWATEGERRPGQGRTERP</sequence>
<protein>
    <recommendedName>
        <fullName evidence="7">Ribosomal protein S2</fullName>
    </recommendedName>
</protein>
<evidence type="ECO:0000313" key="5">
    <source>
        <dbReference type="EMBL" id="TKA62300.1"/>
    </source>
</evidence>
<evidence type="ECO:0008006" key="7">
    <source>
        <dbReference type="Google" id="ProtNLM"/>
    </source>
</evidence>
<comment type="similarity">
    <text evidence="1">Belongs to the universal ribosomal protein uS2 family.</text>
</comment>
<evidence type="ECO:0000256" key="2">
    <source>
        <dbReference type="ARBA" id="ARBA00022980"/>
    </source>
</evidence>
<gene>
    <name evidence="5" type="ORF">B0A55_11881</name>
</gene>
<evidence type="ECO:0000256" key="1">
    <source>
        <dbReference type="ARBA" id="ARBA00006242"/>
    </source>
</evidence>
<dbReference type="CDD" id="cd01425">
    <property type="entry name" value="RPS2"/>
    <property type="match status" value="1"/>
</dbReference>
<evidence type="ECO:0000256" key="4">
    <source>
        <dbReference type="SAM" id="MobiDB-lite"/>
    </source>
</evidence>
<dbReference type="GO" id="GO:0003735">
    <property type="term" value="F:structural constituent of ribosome"/>
    <property type="evidence" value="ECO:0007669"/>
    <property type="project" value="InterPro"/>
</dbReference>
<dbReference type="Pfam" id="PF00318">
    <property type="entry name" value="Ribosomal_S2"/>
    <property type="match status" value="1"/>
</dbReference>
<dbReference type="InterPro" id="IPR018130">
    <property type="entry name" value="Ribosomal_uS2_CS"/>
</dbReference>
<dbReference type="GO" id="GO:0006412">
    <property type="term" value="P:translation"/>
    <property type="evidence" value="ECO:0007669"/>
    <property type="project" value="InterPro"/>
</dbReference>
<keyword evidence="6" id="KW-1185">Reference proteome</keyword>
<dbReference type="EMBL" id="NAJQ01001097">
    <property type="protein sequence ID" value="TKA62300.1"/>
    <property type="molecule type" value="Genomic_DNA"/>
</dbReference>
<dbReference type="Gene3D" id="3.40.50.10490">
    <property type="entry name" value="Glucose-6-phosphate isomerase like protein, domain 1"/>
    <property type="match status" value="1"/>
</dbReference>
<keyword evidence="2" id="KW-0689">Ribosomal protein</keyword>
<dbReference type="InterPro" id="IPR023591">
    <property type="entry name" value="Ribosomal_uS2_flav_dom_sf"/>
</dbReference>
<dbReference type="STRING" id="329884.A0A4U0WH86"/>
<proteinExistence type="inferred from homology"/>
<dbReference type="GO" id="GO:0005763">
    <property type="term" value="C:mitochondrial small ribosomal subunit"/>
    <property type="evidence" value="ECO:0007669"/>
    <property type="project" value="TreeGrafter"/>
</dbReference>
<feature type="compositionally biased region" description="Basic and acidic residues" evidence="4">
    <location>
        <begin position="431"/>
        <end position="457"/>
    </location>
</feature>
<name>A0A4U0WH86_9PEZI</name>
<feature type="compositionally biased region" description="Acidic residues" evidence="4">
    <location>
        <begin position="366"/>
        <end position="385"/>
    </location>
</feature>
<comment type="caution">
    <text evidence="5">The sequence shown here is derived from an EMBL/GenBank/DDBJ whole genome shotgun (WGS) entry which is preliminary data.</text>
</comment>
<dbReference type="PANTHER" id="PTHR12534:SF0">
    <property type="entry name" value="SMALL RIBOSOMAL SUBUNIT PROTEIN US2M"/>
    <property type="match status" value="1"/>
</dbReference>
<dbReference type="OrthoDB" id="2320368at2759"/>
<feature type="region of interest" description="Disordered" evidence="4">
    <location>
        <begin position="366"/>
        <end position="457"/>
    </location>
</feature>
<dbReference type="AlphaFoldDB" id="A0A4U0WH86"/>
<feature type="compositionally biased region" description="Basic and acidic residues" evidence="4">
    <location>
        <begin position="336"/>
        <end position="351"/>
    </location>
</feature>
<dbReference type="HAMAP" id="MF_00291_B">
    <property type="entry name" value="Ribosomal_uS2_B"/>
    <property type="match status" value="1"/>
</dbReference>
<dbReference type="InterPro" id="IPR001865">
    <property type="entry name" value="Ribosomal_uS2"/>
</dbReference>
<dbReference type="PRINTS" id="PR00395">
    <property type="entry name" value="RIBOSOMALS2"/>
</dbReference>
<accession>A0A4U0WH86</accession>
<dbReference type="InterPro" id="IPR005706">
    <property type="entry name" value="Ribosomal_uS2_bac/mit/plastid"/>
</dbReference>
<dbReference type="Proteomes" id="UP000309340">
    <property type="component" value="Unassembled WGS sequence"/>
</dbReference>
<evidence type="ECO:0000313" key="6">
    <source>
        <dbReference type="Proteomes" id="UP000309340"/>
    </source>
</evidence>
<dbReference type="SUPFAM" id="SSF52313">
    <property type="entry name" value="Ribosomal protein S2"/>
    <property type="match status" value="1"/>
</dbReference>
<reference evidence="5 6" key="1">
    <citation type="submission" date="2017-03" db="EMBL/GenBank/DDBJ databases">
        <title>Genomes of endolithic fungi from Antarctica.</title>
        <authorList>
            <person name="Coleine C."/>
            <person name="Masonjones S."/>
            <person name="Stajich J.E."/>
        </authorList>
    </citation>
    <scope>NUCLEOTIDE SEQUENCE [LARGE SCALE GENOMIC DNA]</scope>
    <source>
        <strain evidence="5 6">CCFEE 5184</strain>
    </source>
</reference>
<organism evidence="5 6">
    <name type="scientific">Friedmanniomyces simplex</name>
    <dbReference type="NCBI Taxonomy" id="329884"/>
    <lineage>
        <taxon>Eukaryota</taxon>
        <taxon>Fungi</taxon>
        <taxon>Dikarya</taxon>
        <taxon>Ascomycota</taxon>
        <taxon>Pezizomycotina</taxon>
        <taxon>Dothideomycetes</taxon>
        <taxon>Dothideomycetidae</taxon>
        <taxon>Mycosphaerellales</taxon>
        <taxon>Teratosphaeriaceae</taxon>
        <taxon>Friedmanniomyces</taxon>
    </lineage>
</organism>
<dbReference type="PROSITE" id="PS00962">
    <property type="entry name" value="RIBOSOMAL_S2_1"/>
    <property type="match status" value="1"/>
</dbReference>
<dbReference type="PANTHER" id="PTHR12534">
    <property type="entry name" value="30S RIBOSOMAL PROTEIN S2 PROKARYOTIC AND ORGANELLAR"/>
    <property type="match status" value="1"/>
</dbReference>
<keyword evidence="3" id="KW-0687">Ribonucleoprotein</keyword>
<evidence type="ECO:0000256" key="3">
    <source>
        <dbReference type="ARBA" id="ARBA00023274"/>
    </source>
</evidence>